<dbReference type="KEGG" id="tet:TTHERM_00189260"/>
<dbReference type="InterPro" id="IPR011009">
    <property type="entry name" value="Kinase-like_dom_sf"/>
</dbReference>
<feature type="compositionally biased region" description="Low complexity" evidence="3">
    <location>
        <begin position="258"/>
        <end position="276"/>
    </location>
</feature>
<reference evidence="6" key="1">
    <citation type="journal article" date="2006" name="PLoS Biol.">
        <title>Macronuclear genome sequence of the ciliate Tetrahymena thermophila, a model eukaryote.</title>
        <authorList>
            <person name="Eisen J.A."/>
            <person name="Coyne R.S."/>
            <person name="Wu M."/>
            <person name="Wu D."/>
            <person name="Thiagarajan M."/>
            <person name="Wortman J.R."/>
            <person name="Badger J.H."/>
            <person name="Ren Q."/>
            <person name="Amedeo P."/>
            <person name="Jones K.M."/>
            <person name="Tallon L.J."/>
            <person name="Delcher A.L."/>
            <person name="Salzberg S.L."/>
            <person name="Silva J.C."/>
            <person name="Haas B.J."/>
            <person name="Majoros W.H."/>
            <person name="Farzad M."/>
            <person name="Carlton J.M."/>
            <person name="Smith R.K. Jr."/>
            <person name="Garg J."/>
            <person name="Pearlman R.E."/>
            <person name="Karrer K.M."/>
            <person name="Sun L."/>
            <person name="Manning G."/>
            <person name="Elde N.C."/>
            <person name="Turkewitz A.P."/>
            <person name="Asai D.J."/>
            <person name="Wilkes D.E."/>
            <person name="Wang Y."/>
            <person name="Cai H."/>
            <person name="Collins K."/>
            <person name="Stewart B.A."/>
            <person name="Lee S.R."/>
            <person name="Wilamowska K."/>
            <person name="Weinberg Z."/>
            <person name="Ruzzo W.L."/>
            <person name="Wloga D."/>
            <person name="Gaertig J."/>
            <person name="Frankel J."/>
            <person name="Tsao C.-C."/>
            <person name="Gorovsky M.A."/>
            <person name="Keeling P.J."/>
            <person name="Waller R.F."/>
            <person name="Patron N.J."/>
            <person name="Cherry J.M."/>
            <person name="Stover N.A."/>
            <person name="Krieger C.J."/>
            <person name="del Toro C."/>
            <person name="Ryder H.F."/>
            <person name="Williamson S.C."/>
            <person name="Barbeau R.A."/>
            <person name="Hamilton E.P."/>
            <person name="Orias E."/>
        </authorList>
    </citation>
    <scope>NUCLEOTIDE SEQUENCE [LARGE SCALE GENOMIC DNA]</scope>
    <source>
        <strain evidence="6">SB210</strain>
    </source>
</reference>
<dbReference type="Pfam" id="PF13424">
    <property type="entry name" value="TPR_12"/>
    <property type="match status" value="1"/>
</dbReference>
<feature type="compositionally biased region" description="Low complexity" evidence="3">
    <location>
        <begin position="2752"/>
        <end position="2762"/>
    </location>
</feature>
<dbReference type="PROSITE" id="PS50011">
    <property type="entry name" value="PROTEIN_KINASE_DOM"/>
    <property type="match status" value="1"/>
</dbReference>
<accession>I7M1H5</accession>
<feature type="compositionally biased region" description="Low complexity" evidence="3">
    <location>
        <begin position="1431"/>
        <end position="1445"/>
    </location>
</feature>
<feature type="region of interest" description="Disordered" evidence="3">
    <location>
        <begin position="1428"/>
        <end position="1461"/>
    </location>
</feature>
<evidence type="ECO:0000313" key="5">
    <source>
        <dbReference type="EMBL" id="EAR96357.2"/>
    </source>
</evidence>
<feature type="coiled-coil region" evidence="2">
    <location>
        <begin position="1026"/>
        <end position="1053"/>
    </location>
</feature>
<evidence type="ECO:0000256" key="3">
    <source>
        <dbReference type="SAM" id="MobiDB-lite"/>
    </source>
</evidence>
<feature type="compositionally biased region" description="Polar residues" evidence="3">
    <location>
        <begin position="2728"/>
        <end position="2742"/>
    </location>
</feature>
<dbReference type="SUPFAM" id="SSF56112">
    <property type="entry name" value="Protein kinase-like (PK-like)"/>
    <property type="match status" value="1"/>
</dbReference>
<feature type="region of interest" description="Disordered" evidence="3">
    <location>
        <begin position="710"/>
        <end position="737"/>
    </location>
</feature>
<dbReference type="SUPFAM" id="SSF48452">
    <property type="entry name" value="TPR-like"/>
    <property type="match status" value="2"/>
</dbReference>
<evidence type="ECO:0000313" key="6">
    <source>
        <dbReference type="Proteomes" id="UP000009168"/>
    </source>
</evidence>
<feature type="coiled-coil region" evidence="2">
    <location>
        <begin position="2652"/>
        <end position="2684"/>
    </location>
</feature>
<dbReference type="GO" id="GO:0005524">
    <property type="term" value="F:ATP binding"/>
    <property type="evidence" value="ECO:0007669"/>
    <property type="project" value="InterPro"/>
</dbReference>
<keyword evidence="2" id="KW-0175">Coiled coil</keyword>
<feature type="region of interest" description="Disordered" evidence="3">
    <location>
        <begin position="1545"/>
        <end position="1571"/>
    </location>
</feature>
<feature type="compositionally biased region" description="Low complexity" evidence="3">
    <location>
        <begin position="1852"/>
        <end position="1865"/>
    </location>
</feature>
<feature type="compositionally biased region" description="Low complexity" evidence="3">
    <location>
        <begin position="1597"/>
        <end position="1610"/>
    </location>
</feature>
<dbReference type="InParanoid" id="I7M1H5"/>
<evidence type="ECO:0000256" key="2">
    <source>
        <dbReference type="SAM" id="Coils"/>
    </source>
</evidence>
<feature type="compositionally biased region" description="Polar residues" evidence="3">
    <location>
        <begin position="710"/>
        <end position="719"/>
    </location>
</feature>
<feature type="compositionally biased region" description="Low complexity" evidence="3">
    <location>
        <begin position="2827"/>
        <end position="2878"/>
    </location>
</feature>
<feature type="region of interest" description="Disordered" evidence="3">
    <location>
        <begin position="556"/>
        <end position="580"/>
    </location>
</feature>
<feature type="region of interest" description="Disordered" evidence="3">
    <location>
        <begin position="1789"/>
        <end position="1812"/>
    </location>
</feature>
<feature type="region of interest" description="Disordered" evidence="3">
    <location>
        <begin position="763"/>
        <end position="822"/>
    </location>
</feature>
<evidence type="ECO:0000256" key="1">
    <source>
        <dbReference type="PROSITE-ProRule" id="PRU00339"/>
    </source>
</evidence>
<dbReference type="SMART" id="SM00028">
    <property type="entry name" value="TPR"/>
    <property type="match status" value="6"/>
</dbReference>
<feature type="compositionally biased region" description="Polar residues" evidence="3">
    <location>
        <begin position="1"/>
        <end position="26"/>
    </location>
</feature>
<feature type="region of interest" description="Disordered" evidence="3">
    <location>
        <begin position="1718"/>
        <end position="1740"/>
    </location>
</feature>
<feature type="compositionally biased region" description="Polar residues" evidence="3">
    <location>
        <begin position="60"/>
        <end position="103"/>
    </location>
</feature>
<dbReference type="InterPro" id="IPR011990">
    <property type="entry name" value="TPR-like_helical_dom_sf"/>
</dbReference>
<feature type="region of interest" description="Disordered" evidence="3">
    <location>
        <begin position="2713"/>
        <end position="2763"/>
    </location>
</feature>
<dbReference type="Gene3D" id="1.10.510.10">
    <property type="entry name" value="Transferase(Phosphotransferase) domain 1"/>
    <property type="match status" value="1"/>
</dbReference>
<feature type="coiled-coil region" evidence="2">
    <location>
        <begin position="1308"/>
        <end position="1377"/>
    </location>
</feature>
<gene>
    <name evidence="5" type="ORF">TTHERM_00189260</name>
</gene>
<feature type="repeat" description="TPR" evidence="1">
    <location>
        <begin position="2484"/>
        <end position="2517"/>
    </location>
</feature>
<dbReference type="GO" id="GO:0004672">
    <property type="term" value="F:protein kinase activity"/>
    <property type="evidence" value="ECO:0007669"/>
    <property type="project" value="InterPro"/>
</dbReference>
<feature type="region of interest" description="Disordered" evidence="3">
    <location>
        <begin position="2894"/>
        <end position="2917"/>
    </location>
</feature>
<feature type="region of interest" description="Disordered" evidence="3">
    <location>
        <begin position="1879"/>
        <end position="1909"/>
    </location>
</feature>
<feature type="coiled-coil region" evidence="2">
    <location>
        <begin position="1140"/>
        <end position="1167"/>
    </location>
</feature>
<feature type="compositionally biased region" description="Polar residues" evidence="3">
    <location>
        <begin position="2950"/>
        <end position="2963"/>
    </location>
</feature>
<protein>
    <submittedName>
        <fullName evidence="5">Tetratricopeptide repeat protein</fullName>
    </submittedName>
</protein>
<feature type="region of interest" description="Disordered" evidence="3">
    <location>
        <begin position="1852"/>
        <end position="1871"/>
    </location>
</feature>
<name>I7M1H5_TETTS</name>
<feature type="region of interest" description="Disordered" evidence="3">
    <location>
        <begin position="1596"/>
        <end position="1624"/>
    </location>
</feature>
<feature type="region of interest" description="Disordered" evidence="3">
    <location>
        <begin position="2816"/>
        <end position="2879"/>
    </location>
</feature>
<dbReference type="Gene3D" id="1.25.40.10">
    <property type="entry name" value="Tetratricopeptide repeat domain"/>
    <property type="match status" value="2"/>
</dbReference>
<dbReference type="InterPro" id="IPR000719">
    <property type="entry name" value="Prot_kinase_dom"/>
</dbReference>
<feature type="compositionally biased region" description="Polar residues" evidence="3">
    <location>
        <begin position="1446"/>
        <end position="1461"/>
    </location>
</feature>
<dbReference type="InterPro" id="IPR019734">
    <property type="entry name" value="TPR_rpt"/>
</dbReference>
<feature type="compositionally biased region" description="Polar residues" evidence="3">
    <location>
        <begin position="1549"/>
        <end position="1571"/>
    </location>
</feature>
<feature type="coiled-coil region" evidence="2">
    <location>
        <begin position="514"/>
        <end position="548"/>
    </location>
</feature>
<feature type="compositionally biased region" description="Low complexity" evidence="3">
    <location>
        <begin position="768"/>
        <end position="798"/>
    </location>
</feature>
<sequence length="2983" mass="351244">MSTSVGTASYSKTQLPSKQTKIQARNQADEDRTPPSNTQNVKQNSNVSNNVIGENKKKTQISTNSTPRNGDLKNQQNSNIKQNEASQNQAVNKSPYKINQTNHNNGYYSQKSYREQRHQELEENFINKNLQIGEAIEKSQKDIRLKLSQQSHMADIFSQQPQSQQSLSDWKQDQHKNGINIYQQNQINNTSQEFIPQTPEAYNNESNNYYQYEGQNEYREQQKLNLKPSDTKLSDYLNLRNQVNSPSVHQRLYHQAVSQQKQQQQSNQLNDKQQNNHQSIFSVGPRNYSSEKHSQKFRSSSNRKQRPTYYSGTKIPPNEDGSFVNEGLQQGQNNFPQKYFSQSQDFGEEGNSSFINNSSQIPSSYQKQRNIGNSHHRTQSNNRYQSRQEGKRLNLPQIDQNLINAGTFPHSSTVRNSQKAYFSRQQSPLGSSNELATPNSRTPRIQYNRRDSSTRIKDLGNSIQERYSDKIEKMKLKYSSKNPFSQNTNLDDELDSHRYQQYQQNDGQQYNIQRKEYQQTIQQAAINIEEQRQKIRKHEEQRDQEIINQNYTYKDYNRRSNDFSPRFSKQDGQNNQTGNDIYEQNLQDNIFKQQKNQNDQIDKGQGNYLYKDQIRKLSSYNLKLNTTEERIQKILTKEDSNFSENQQMVKQFSQSSKISNNAHDNLHQQQPNQVRRGSLQNLDGITNKKQRYQDIDHVNMNQRDLLNENNGFTQSEYNHSNSPPNNSFNQIPRSDSKAKRIQQNYYYQQEPQKQINDNQEFVTLPNSQPQTPQQYQQKQYQQQFQQHQQQQQQQQQQQHYDNDDFSRNQTRNEINNRDNYTNEDLLNEKYNNMGNTQNTNIDDIYQRKRENVVKRAQEKLHSLNDKMETFDHVGDLKMKKLYHNLNPQIIENLKAPQHNQQPSYRQQNNPQIIDTFENTSDIKDQPLQNETKPQNQIKENFRTPQKQQITENNRSNSKRRDSIQKESGNLRYPHKSQNTTLIDTFEGEKNNIYNYHSMVNNQKQISKESSRFDTFDSKIKNQQSLNTEYQQKMSFLDKKLANLQQLKEKQKKQYFIESDNPRYHQPNKIEEEDERYRKTTNDLYDEQQQYYQYENPQTNQNYYEQDQNSKNQLNYSPKAQEKNIEIKNYNMVKKQPVKTINKNMNDLEKIQSNLGNIEKQLEQLNQKYHKYQPNQQVEEKDMEDRLFTFQVDERIYKKFKKYLPQDITQRANQIQKFEQFSTQLSDKKKYEEQQQLEDYLDNQIKNQLQKFLPLDVSQRLQIENESQLYQPLEASQNIEKNPQLEDYINKKIQERLMAYLPNDVIARMNQIPQENQKVKKKKDKLQQQMTKDSDRVLLEKMSPQEQEEFIRQKTEIVNEYKKQQEQLINEQYKLTDEKNIELEKQRIRMQLKSSERMARLDQNNQKKIVQNKSNQKNQYENYYNDIESKSQQQQQQKQLFQQNRQRNYVDSQRNGSRGGQNNILQQIDASESQYLTNNEQSISPRSTFYKNSANDEKTHSFFKNHNQNGTSVRQYNGVLSQENDDSESPKKAEVFGKLEQYVYKPPRSRSISPTRELNESINQSPDNNTKLNKSYIVKQRNGTNNSFLSKGKYSLFQQNNSNNQSPNNNPYLLQDPNHNQNVSFPAKSSIENQIDEVVPKQQNNQSQKQKSLEKVPSSLLISNQQGQIRQEKAPNKSYQFKTVQDFNFDQQQGYNDQSKKALYSQQKLDPMSISLSKNHKERNDQQQQNIKDDIIKDNQKSEKDLNEIQEDTKENISTIHNNSGIIAGNNSPKQSQIINGSIAELRYQNSQQQEDGQKQLKDHQKNNQQPNQGIYDQAHYNKEKQQKESLKNNKKEIPNEQKLHHEQQLNQKNHPNNQNQQSQSEQRQDLTKNMKQFNEQSKDQDMFKSDPQVTNQNQSNHFIGNNQNSQLDFTVQNKYDPQKETFNSLFQLSYLDTPFQSNIKMKVYNLQNSNPIDLDWEFKYMLQNLTPISPKLFQGTTYTKDQETSQVNVRQSTYISYNYNASNLCKEYFKDIHILYQINKEFRQNRENTPSPILLSLPVCFEINKNQLEIMCETSKFLSMTEMIRRRKNQSGQAYNENELAFIFHSILKSIEVFEKKGILHSYLTTDNLIYCIESYSYKLQNFSLSQAFSASDLSKNQRIYNIYYKQPYIQNEQNSQTNSKQCNFTPFYADRYALAISFFCIQQLIEPTEINQNVISRAIKLMEQKKDNASVSNQVILHLLNFSNQQQQDTYSVNQFWSQIFNLLDSIQHIQPDDEELASVTISNLDNQAQDKKHNVEYRSESVIKQLADQSYTTFQFSKSLDLYIQLLELQEQKYGKNDEKCIPTLNKIWKIYFSNNDFEKSYIYCIQYTELAKQNYQKQKKLHLQQTKKTQLTQIDSQQNTEQMSAFNKLQRNLVTDFNLSGQLKWQLDKKQEAIGDYEMALQLQIEIYGENEYNVIKNINNIGVYYSNINQMDKAIEIIKNAISKMEQQNITDQLYTSALYNIGNLLSDNGQLSEALPYLTKSYEIKKKTLGNNQEVGKLAHLIGTLHFQLKSYQQSLSFLEEAVQILQKFSEPDDSEYIKYKRNYIVSLVKNNLHQQANQQIESILQALSQSTFQSFTETPSQVYYDLGSFLEKILKYDYAKLSYEQSINQLKSSNVEQDDATLQACLKRINSLQNKIENQQKSDLKSQNQEDQQQIVSDKMAENKQNKQQDQKQVVQQQIIENKQNKQQDQKQIVQGKTIVSSQNKQPDSKQAVQDKMEENNQNKQQDQKQNNHQLETQINKQEHKSIDQNIINNPQSLQPDNNHADIKPKQAQQEANNQNINNIVINDNNQNKKEVNSSNLNSNNNKTNNNSHSDNNNTNSNKNIIANNNNNISTNNNNNNKNSNSSNHIQSFSNIVFDDNKNNQQQQQNLKNSTNNNSKDVNQNNQNTSIPYQLKVSSNIKQNQAINQDKQTQDEANKQGDSQIANQNQHNQIKTDKNKDSNQGTNNQQPKI</sequence>
<dbReference type="RefSeq" id="XP_001016602.2">
    <property type="nucleotide sequence ID" value="XM_001016602.2"/>
</dbReference>
<feature type="region of interest" description="Disordered" evidence="3">
    <location>
        <begin position="408"/>
        <end position="445"/>
    </location>
</feature>
<feature type="compositionally biased region" description="Polar residues" evidence="3">
    <location>
        <begin position="1891"/>
        <end position="1909"/>
    </location>
</feature>
<feature type="compositionally biased region" description="Polar residues" evidence="3">
    <location>
        <begin position="926"/>
        <end position="955"/>
    </location>
</feature>
<feature type="region of interest" description="Disordered" evidence="3">
    <location>
        <begin position="248"/>
        <end position="393"/>
    </location>
</feature>
<feature type="compositionally biased region" description="Polar residues" evidence="3">
    <location>
        <begin position="327"/>
        <end position="385"/>
    </location>
</feature>
<feature type="coiled-coil region" evidence="2">
    <location>
        <begin position="846"/>
        <end position="873"/>
    </location>
</feature>
<dbReference type="GeneID" id="7823622"/>
<dbReference type="PROSITE" id="PS50005">
    <property type="entry name" value="TPR"/>
    <property type="match status" value="1"/>
</dbReference>
<feature type="compositionally biased region" description="Polar residues" evidence="3">
    <location>
        <begin position="807"/>
        <end position="822"/>
    </location>
</feature>
<feature type="region of interest" description="Disordered" evidence="3">
    <location>
        <begin position="2937"/>
        <end position="2983"/>
    </location>
</feature>
<feature type="compositionally biased region" description="Polar residues" evidence="3">
    <location>
        <begin position="570"/>
        <end position="580"/>
    </location>
</feature>
<evidence type="ECO:0000259" key="4">
    <source>
        <dbReference type="PROSITE" id="PS50011"/>
    </source>
</evidence>
<feature type="domain" description="Protein kinase" evidence="4">
    <location>
        <begin position="1966"/>
        <end position="2246"/>
    </location>
</feature>
<feature type="compositionally biased region" description="Basic and acidic residues" evidence="3">
    <location>
        <begin position="1795"/>
        <end position="1805"/>
    </location>
</feature>
<proteinExistence type="predicted"/>
<dbReference type="EMBL" id="GG662693">
    <property type="protein sequence ID" value="EAR96357.2"/>
    <property type="molecule type" value="Genomic_DNA"/>
</dbReference>
<feature type="region of interest" description="Disordered" evidence="3">
    <location>
        <begin position="920"/>
        <end position="975"/>
    </location>
</feature>
<organism evidence="5 6">
    <name type="scientific">Tetrahymena thermophila (strain SB210)</name>
    <dbReference type="NCBI Taxonomy" id="312017"/>
    <lineage>
        <taxon>Eukaryota</taxon>
        <taxon>Sar</taxon>
        <taxon>Alveolata</taxon>
        <taxon>Ciliophora</taxon>
        <taxon>Intramacronucleata</taxon>
        <taxon>Oligohymenophorea</taxon>
        <taxon>Hymenostomatida</taxon>
        <taxon>Tetrahymenina</taxon>
        <taxon>Tetrahymenidae</taxon>
        <taxon>Tetrahymena</taxon>
    </lineage>
</organism>
<dbReference type="Proteomes" id="UP000009168">
    <property type="component" value="Unassembled WGS sequence"/>
</dbReference>
<keyword evidence="6" id="KW-1185">Reference proteome</keyword>
<feature type="compositionally biased region" description="Polar residues" evidence="3">
    <location>
        <begin position="2972"/>
        <end position="2983"/>
    </location>
</feature>
<feature type="compositionally biased region" description="Low complexity" evidence="3">
    <location>
        <begin position="36"/>
        <end position="51"/>
    </location>
</feature>
<keyword evidence="1" id="KW-0802">TPR repeat</keyword>
<feature type="region of interest" description="Disordered" evidence="3">
    <location>
        <begin position="1"/>
        <end position="103"/>
    </location>
</feature>
<feature type="compositionally biased region" description="Basic and acidic residues" evidence="3">
    <location>
        <begin position="1730"/>
        <end position="1740"/>
    </location>
</feature>